<name>A0ACD5XEC2_AVESA</name>
<reference evidence="1" key="1">
    <citation type="submission" date="2021-05" db="EMBL/GenBank/DDBJ databases">
        <authorList>
            <person name="Scholz U."/>
            <person name="Mascher M."/>
            <person name="Fiebig A."/>
        </authorList>
    </citation>
    <scope>NUCLEOTIDE SEQUENCE [LARGE SCALE GENOMIC DNA]</scope>
</reference>
<dbReference type="Proteomes" id="UP001732700">
    <property type="component" value="Chromosome 4D"/>
</dbReference>
<proteinExistence type="predicted"/>
<evidence type="ECO:0000313" key="1">
    <source>
        <dbReference type="EnsemblPlants" id="AVESA.00010b.r2.4DG0781380.1.CDS"/>
    </source>
</evidence>
<dbReference type="EnsemblPlants" id="AVESA.00010b.r2.4DG0781380.1">
    <property type="protein sequence ID" value="AVESA.00010b.r2.4DG0781380.1.CDS"/>
    <property type="gene ID" value="AVESA.00010b.r2.4DG0781380"/>
</dbReference>
<accession>A0ACD5XEC2</accession>
<protein>
    <submittedName>
        <fullName evidence="1">Uncharacterized protein</fullName>
    </submittedName>
</protein>
<keyword evidence="2" id="KW-1185">Reference proteome</keyword>
<reference evidence="1" key="2">
    <citation type="submission" date="2025-09" db="UniProtKB">
        <authorList>
            <consortium name="EnsemblPlants"/>
        </authorList>
    </citation>
    <scope>IDENTIFICATION</scope>
</reference>
<evidence type="ECO:0000313" key="2">
    <source>
        <dbReference type="Proteomes" id="UP001732700"/>
    </source>
</evidence>
<organism evidence="1 2">
    <name type="scientific">Avena sativa</name>
    <name type="common">Oat</name>
    <dbReference type="NCBI Taxonomy" id="4498"/>
    <lineage>
        <taxon>Eukaryota</taxon>
        <taxon>Viridiplantae</taxon>
        <taxon>Streptophyta</taxon>
        <taxon>Embryophyta</taxon>
        <taxon>Tracheophyta</taxon>
        <taxon>Spermatophyta</taxon>
        <taxon>Magnoliopsida</taxon>
        <taxon>Liliopsida</taxon>
        <taxon>Poales</taxon>
        <taxon>Poaceae</taxon>
        <taxon>BOP clade</taxon>
        <taxon>Pooideae</taxon>
        <taxon>Poodae</taxon>
        <taxon>Poeae</taxon>
        <taxon>Poeae Chloroplast Group 1 (Aveneae type)</taxon>
        <taxon>Aveninae</taxon>
        <taxon>Avena</taxon>
    </lineage>
</organism>
<sequence length="451" mass="50646">MASEFFSGEITFKADIYSLGVIIGELLTGEKGYHDIENVLDIWGKRLHKAQEDVHLEQIITCAKIGIECTENNPAKRPDIQNIIDRLDEDSRMDQFINTNMGGTSIWQVKKDSSNLHQCAPNKVQEETSCDVISSLDLHAKPSAPTSLSIEDMLGSSYANLDTLSCSRMETLSSLAECEVSWEDLLIGEPIGIGSYWEVYRADWNGTEVVLKKFFDQDLLGAVVEEVKCEVRIMLRLRHPNIVLFFGYVAQPPNLSIVTEYVPRGSLYHLLHRTHCLLDEAQRLKMALDVAKGMNYLHTSIPTIIHRDLKSSNVLVDKNWTLKVSNFGMSKLKHHSFLSSKSAAGTSEWMAPELLRNEAANEKCDIYSFGVILWELATLRVPWSGLSPMQVVGAVGFQSRRLAIPPKVEPVVASILWSCWQTDPSLRPSFSQIVSSLKQLQQYGKLCTNDK</sequence>